<protein>
    <submittedName>
        <fullName evidence="2">XRE family transcriptional regulator</fullName>
    </submittedName>
</protein>
<dbReference type="InterPro" id="IPR001387">
    <property type="entry name" value="Cro/C1-type_HTH"/>
</dbReference>
<evidence type="ECO:0000313" key="2">
    <source>
        <dbReference type="EMBL" id="RBA38306.1"/>
    </source>
</evidence>
<proteinExistence type="predicted"/>
<reference evidence="2 3" key="1">
    <citation type="submission" date="2018-06" db="EMBL/GenBank/DDBJ databases">
        <title>Whole genome sequencing of four bacterial strains from South Shetland trench revealing bio-synthetic gene clusters.</title>
        <authorList>
            <person name="Abdel-Mageed W.M."/>
            <person name="Lehri B."/>
            <person name="Jarmusch S.A."/>
            <person name="Miranda K."/>
            <person name="Goodfellow M."/>
            <person name="Jaspars M."/>
            <person name="Karlyshev A.V."/>
        </authorList>
    </citation>
    <scope>NUCLEOTIDE SEQUENCE [LARGE SCALE GENOMIC DNA]</scope>
    <source>
        <strain evidence="2 3">SST1</strain>
    </source>
</reference>
<dbReference type="AlphaFoldDB" id="A0A365PBW4"/>
<dbReference type="EMBL" id="QNTT01000009">
    <property type="protein sequence ID" value="RBA38306.1"/>
    <property type="molecule type" value="Genomic_DNA"/>
</dbReference>
<gene>
    <name evidence="2" type="ORF">DQ226_05035</name>
</gene>
<comment type="caution">
    <text evidence="2">The sequence shown here is derived from an EMBL/GenBank/DDBJ whole genome shotgun (WGS) entry which is preliminary data.</text>
</comment>
<accession>A0A365PBW4</accession>
<dbReference type="SMART" id="SM00530">
    <property type="entry name" value="HTH_XRE"/>
    <property type="match status" value="1"/>
</dbReference>
<sequence length="133" mass="13945">MTPTEARSLGRAIRTVRLEAGLTQLRLALAVGVSGSHMSIWERGQVPAARGRPAHPPTMNREQFAAIADALGCTAAYIADRAALSATTRVSLGLQPLGPSRTLVAGIAYDLTDAEADRAADFISGLIAARDLH</sequence>
<dbReference type="Proteomes" id="UP000252187">
    <property type="component" value="Unassembled WGS sequence"/>
</dbReference>
<evidence type="ECO:0000259" key="1">
    <source>
        <dbReference type="PROSITE" id="PS50943"/>
    </source>
</evidence>
<dbReference type="GO" id="GO:0003677">
    <property type="term" value="F:DNA binding"/>
    <property type="evidence" value="ECO:0007669"/>
    <property type="project" value="InterPro"/>
</dbReference>
<organism evidence="2 3">
    <name type="scientific">Dietzia maris</name>
    <dbReference type="NCBI Taxonomy" id="37915"/>
    <lineage>
        <taxon>Bacteria</taxon>
        <taxon>Bacillati</taxon>
        <taxon>Actinomycetota</taxon>
        <taxon>Actinomycetes</taxon>
        <taxon>Mycobacteriales</taxon>
        <taxon>Dietziaceae</taxon>
        <taxon>Dietzia</taxon>
    </lineage>
</organism>
<name>A0A365PBW4_9ACTN</name>
<feature type="domain" description="HTH cro/C1-type" evidence="1">
    <location>
        <begin position="13"/>
        <end position="78"/>
    </location>
</feature>
<dbReference type="CDD" id="cd00093">
    <property type="entry name" value="HTH_XRE"/>
    <property type="match status" value="1"/>
</dbReference>
<evidence type="ECO:0000313" key="3">
    <source>
        <dbReference type="Proteomes" id="UP000252187"/>
    </source>
</evidence>
<dbReference type="SUPFAM" id="SSF47413">
    <property type="entry name" value="lambda repressor-like DNA-binding domains"/>
    <property type="match status" value="1"/>
</dbReference>
<dbReference type="Pfam" id="PF13560">
    <property type="entry name" value="HTH_31"/>
    <property type="match status" value="1"/>
</dbReference>
<dbReference type="InterPro" id="IPR010982">
    <property type="entry name" value="Lambda_DNA-bd_dom_sf"/>
</dbReference>
<dbReference type="PROSITE" id="PS50943">
    <property type="entry name" value="HTH_CROC1"/>
    <property type="match status" value="1"/>
</dbReference>
<dbReference type="Gene3D" id="1.10.260.40">
    <property type="entry name" value="lambda repressor-like DNA-binding domains"/>
    <property type="match status" value="1"/>
</dbReference>